<keyword evidence="1" id="KW-1133">Transmembrane helix</keyword>
<proteinExistence type="predicted"/>
<feature type="transmembrane region" description="Helical" evidence="1">
    <location>
        <begin position="6"/>
        <end position="30"/>
    </location>
</feature>
<dbReference type="AlphaFoldDB" id="A0AAN8E9S7"/>
<protein>
    <submittedName>
        <fullName evidence="2">Uncharacterized protein</fullName>
    </submittedName>
</protein>
<organism evidence="2 3">
    <name type="scientific">Champsocephalus gunnari</name>
    <name type="common">Mackerel icefish</name>
    <dbReference type="NCBI Taxonomy" id="52237"/>
    <lineage>
        <taxon>Eukaryota</taxon>
        <taxon>Metazoa</taxon>
        <taxon>Chordata</taxon>
        <taxon>Craniata</taxon>
        <taxon>Vertebrata</taxon>
        <taxon>Euteleostomi</taxon>
        <taxon>Actinopterygii</taxon>
        <taxon>Neopterygii</taxon>
        <taxon>Teleostei</taxon>
        <taxon>Neoteleostei</taxon>
        <taxon>Acanthomorphata</taxon>
        <taxon>Eupercaria</taxon>
        <taxon>Perciformes</taxon>
        <taxon>Notothenioidei</taxon>
        <taxon>Channichthyidae</taxon>
        <taxon>Champsocephalus</taxon>
    </lineage>
</organism>
<dbReference type="EMBL" id="JAURVH010001513">
    <property type="protein sequence ID" value="KAK5935489.1"/>
    <property type="molecule type" value="Genomic_DNA"/>
</dbReference>
<evidence type="ECO:0000313" key="3">
    <source>
        <dbReference type="Proteomes" id="UP001331515"/>
    </source>
</evidence>
<keyword evidence="1" id="KW-0472">Membrane</keyword>
<reference evidence="2 3" key="1">
    <citation type="journal article" date="2023" name="Mol. Biol. Evol.">
        <title>Genomics of Secondarily Temperate Adaptation in the Only Non-Antarctic Icefish.</title>
        <authorList>
            <person name="Rivera-Colon A.G."/>
            <person name="Rayamajhi N."/>
            <person name="Minhas B.F."/>
            <person name="Madrigal G."/>
            <person name="Bilyk K.T."/>
            <person name="Yoon V."/>
            <person name="Hune M."/>
            <person name="Gregory S."/>
            <person name="Cheng C.H.C."/>
            <person name="Catchen J.M."/>
        </authorList>
    </citation>
    <scope>NUCLEOTIDE SEQUENCE [LARGE SCALE GENOMIC DNA]</scope>
    <source>
        <tissue evidence="2">White muscle</tissue>
    </source>
</reference>
<gene>
    <name evidence="2" type="ORF">CgunFtcFv8_020847</name>
</gene>
<name>A0AAN8E9S7_CHAGU</name>
<keyword evidence="3" id="KW-1185">Reference proteome</keyword>
<accession>A0AAN8E9S7</accession>
<evidence type="ECO:0000256" key="1">
    <source>
        <dbReference type="SAM" id="Phobius"/>
    </source>
</evidence>
<keyword evidence="1" id="KW-0812">Transmembrane</keyword>
<dbReference type="Proteomes" id="UP001331515">
    <property type="component" value="Unassembled WGS sequence"/>
</dbReference>
<evidence type="ECO:0000313" key="2">
    <source>
        <dbReference type="EMBL" id="KAK5935489.1"/>
    </source>
</evidence>
<sequence length="73" mass="7934">MVYTMVSSPAAVLVAVLIFALLAGAMWFVYKRSASRFRRLPTLGSAYYRQTSSQATESDGNVLITDLEAPSGE</sequence>
<comment type="caution">
    <text evidence="2">The sequence shown here is derived from an EMBL/GenBank/DDBJ whole genome shotgun (WGS) entry which is preliminary data.</text>
</comment>